<sequence>MYAFAQRSDTSVIDEPFYGYYLKNTNIVHPGREEILNSMEYDPEKVTNNLYSIAEKTPVLFIKDMAKHIQGLNRDFMNEMHNVFLIREPSHIITSFSKVVDQIPEKEIGYSYSLDLFNHLTKKGKNPLVIDSGIVLQSPESSLKKICGALNIEYDSSMLSWEPGPRPEDGIWGKYWYANVHNSSGLKQKTEEPKDVPEKYLSLYKQSLKYYNKLLKHAIR</sequence>
<dbReference type="PANTHER" id="PTHR42743">
    <property type="entry name" value="AMINO-ACID AMINOTRANSFERASE"/>
    <property type="match status" value="1"/>
</dbReference>
<comment type="similarity">
    <text evidence="1">Belongs to the class-IV pyridoxal-phosphate-dependent aminotransferase family.</text>
</comment>
<dbReference type="InterPro" id="IPR050571">
    <property type="entry name" value="Class-IV_PLP-Dep_Aminotrnsfr"/>
</dbReference>
<evidence type="ECO:0000256" key="1">
    <source>
        <dbReference type="ARBA" id="ARBA00009320"/>
    </source>
</evidence>
<proteinExistence type="inferred from homology"/>
<dbReference type="Proteomes" id="UP000298616">
    <property type="component" value="Chromosome"/>
</dbReference>
<evidence type="ECO:0000313" key="2">
    <source>
        <dbReference type="EMBL" id="QCK15152.1"/>
    </source>
</evidence>
<name>A0A4D7JQV7_9BACT</name>
<evidence type="ECO:0000313" key="3">
    <source>
        <dbReference type="Proteomes" id="UP000298616"/>
    </source>
</evidence>
<dbReference type="Gene3D" id="3.40.50.300">
    <property type="entry name" value="P-loop containing nucleotide triphosphate hydrolases"/>
    <property type="match status" value="1"/>
</dbReference>
<gene>
    <name evidence="2" type="ORF">DCC35_10545</name>
</gene>
<dbReference type="PANTHER" id="PTHR42743:SF11">
    <property type="entry name" value="AMINODEOXYCHORISMATE LYASE"/>
    <property type="match status" value="1"/>
</dbReference>
<organism evidence="2 3">
    <name type="scientific">Mangrovivirga cuniculi</name>
    <dbReference type="NCBI Taxonomy" id="2715131"/>
    <lineage>
        <taxon>Bacteria</taxon>
        <taxon>Pseudomonadati</taxon>
        <taxon>Bacteroidota</taxon>
        <taxon>Cytophagia</taxon>
        <taxon>Cytophagales</taxon>
        <taxon>Mangrovivirgaceae</taxon>
        <taxon>Mangrovivirga</taxon>
    </lineage>
</organism>
<dbReference type="EMBL" id="CP028923">
    <property type="protein sequence ID" value="QCK15152.1"/>
    <property type="molecule type" value="Genomic_DNA"/>
</dbReference>
<dbReference type="InterPro" id="IPR027417">
    <property type="entry name" value="P-loop_NTPase"/>
</dbReference>
<protein>
    <submittedName>
        <fullName evidence="2">Sulfotransferase family protein</fullName>
    </submittedName>
</protein>
<dbReference type="AlphaFoldDB" id="A0A4D7JQV7"/>
<keyword evidence="3" id="KW-1185">Reference proteome</keyword>
<dbReference type="GO" id="GO:0016740">
    <property type="term" value="F:transferase activity"/>
    <property type="evidence" value="ECO:0007669"/>
    <property type="project" value="UniProtKB-KW"/>
</dbReference>
<accession>A0A4D7JQV7</accession>
<dbReference type="SUPFAM" id="SSF52540">
    <property type="entry name" value="P-loop containing nucleoside triphosphate hydrolases"/>
    <property type="match status" value="1"/>
</dbReference>
<dbReference type="KEGG" id="fpf:DCC35_10545"/>
<reference evidence="2 3" key="1">
    <citation type="submission" date="2018-04" db="EMBL/GenBank/DDBJ databases">
        <title>Complete genome uncultured novel isolate.</title>
        <authorList>
            <person name="Merlino G."/>
        </authorList>
    </citation>
    <scope>NUCLEOTIDE SEQUENCE [LARGE SCALE GENOMIC DNA]</scope>
    <source>
        <strain evidence="3">R1DC9</strain>
    </source>
</reference>
<keyword evidence="2" id="KW-0808">Transferase</keyword>
<dbReference type="GO" id="GO:0019752">
    <property type="term" value="P:carboxylic acid metabolic process"/>
    <property type="evidence" value="ECO:0007669"/>
    <property type="project" value="TreeGrafter"/>
</dbReference>
<dbReference type="Pfam" id="PF19798">
    <property type="entry name" value="Sulfotransfer_5"/>
    <property type="match status" value="1"/>
</dbReference>